<comment type="caution">
    <text evidence="1">The sequence shown here is derived from an EMBL/GenBank/DDBJ whole genome shotgun (WGS) entry which is preliminary data.</text>
</comment>
<keyword evidence="2" id="KW-1185">Reference proteome</keyword>
<evidence type="ECO:0000313" key="1">
    <source>
        <dbReference type="EMBL" id="PSK07271.1"/>
    </source>
</evidence>
<sequence>MMHLPLSFRVIRLGAKPILLSTYVKLSQNFSSCVLCFRSIIPLTLQIFVRIRTLGKFGDEDRNNFYSLLESDGVG</sequence>
<organism evidence="1 2">
    <name type="scientific">Brevibacillus porteri</name>
    <dbReference type="NCBI Taxonomy" id="2126350"/>
    <lineage>
        <taxon>Bacteria</taxon>
        <taxon>Bacillati</taxon>
        <taxon>Bacillota</taxon>
        <taxon>Bacilli</taxon>
        <taxon>Bacillales</taxon>
        <taxon>Paenibacillaceae</taxon>
        <taxon>Brevibacillus</taxon>
    </lineage>
</organism>
<evidence type="ECO:0000313" key="2">
    <source>
        <dbReference type="Proteomes" id="UP000241645"/>
    </source>
</evidence>
<protein>
    <submittedName>
        <fullName evidence="1">Uncharacterized protein</fullName>
    </submittedName>
</protein>
<name>A0ABX5FL29_9BACL</name>
<reference evidence="1 2" key="1">
    <citation type="submission" date="2018-03" db="EMBL/GenBank/DDBJ databases">
        <title>Brevisbacillus phylogenomics.</title>
        <authorList>
            <person name="Dunlap C."/>
        </authorList>
    </citation>
    <scope>NUCLEOTIDE SEQUENCE [LARGE SCALE GENOMIC DNA]</scope>
    <source>
        <strain evidence="1 2">NRRL B-41110</strain>
    </source>
</reference>
<accession>A0ABX5FL29</accession>
<proteinExistence type="predicted"/>
<dbReference type="EMBL" id="PXZO01000042">
    <property type="protein sequence ID" value="PSK07271.1"/>
    <property type="molecule type" value="Genomic_DNA"/>
</dbReference>
<dbReference type="Proteomes" id="UP000241645">
    <property type="component" value="Unassembled WGS sequence"/>
</dbReference>
<gene>
    <name evidence="1" type="ORF">C7R92_21115</name>
</gene>